<keyword evidence="7" id="KW-0449">Lipoprotein</keyword>
<evidence type="ECO:0000256" key="3">
    <source>
        <dbReference type="ARBA" id="ARBA00022544"/>
    </source>
</evidence>
<dbReference type="STRING" id="36849.OXPF_18880"/>
<feature type="chain" id="PRO_5006153235" evidence="8">
    <location>
        <begin position="24"/>
        <end position="422"/>
    </location>
</feature>
<evidence type="ECO:0000256" key="2">
    <source>
        <dbReference type="ARBA" id="ARBA00007886"/>
    </source>
</evidence>
<dbReference type="RefSeq" id="WP_054874925.1">
    <property type="nucleotide sequence ID" value="NZ_LKET01000029.1"/>
</dbReference>
<evidence type="ECO:0000259" key="9">
    <source>
        <dbReference type="Pfam" id="PF05504"/>
    </source>
</evidence>
<evidence type="ECO:0000256" key="5">
    <source>
        <dbReference type="ARBA" id="ARBA00023136"/>
    </source>
</evidence>
<dbReference type="GO" id="GO:0009847">
    <property type="term" value="P:spore germination"/>
    <property type="evidence" value="ECO:0007669"/>
    <property type="project" value="InterPro"/>
</dbReference>
<evidence type="ECO:0000256" key="6">
    <source>
        <dbReference type="ARBA" id="ARBA00023139"/>
    </source>
</evidence>
<dbReference type="InterPro" id="IPR057336">
    <property type="entry name" value="GerAC_N"/>
</dbReference>
<comment type="subcellular location">
    <subcellularLocation>
        <location evidence="1">Membrane</location>
        <topology evidence="1">Lipid-anchor</topology>
    </subcellularLocation>
</comment>
<evidence type="ECO:0000256" key="1">
    <source>
        <dbReference type="ARBA" id="ARBA00004635"/>
    </source>
</evidence>
<name>A0A0P8W800_9CLOT</name>
<dbReference type="EMBL" id="LKET01000029">
    <property type="protein sequence ID" value="KPU44802.1"/>
    <property type="molecule type" value="Genomic_DNA"/>
</dbReference>
<proteinExistence type="inferred from homology"/>
<feature type="signal peptide" evidence="8">
    <location>
        <begin position="1"/>
        <end position="23"/>
    </location>
</feature>
<dbReference type="PANTHER" id="PTHR35789">
    <property type="entry name" value="SPORE GERMINATION PROTEIN B3"/>
    <property type="match status" value="1"/>
</dbReference>
<dbReference type="InterPro" id="IPR008844">
    <property type="entry name" value="Spore_GerAC-like"/>
</dbReference>
<evidence type="ECO:0000313" key="11">
    <source>
        <dbReference type="EMBL" id="KPU44802.1"/>
    </source>
</evidence>
<protein>
    <submittedName>
        <fullName evidence="11">Spore germination protein B3</fullName>
    </submittedName>
</protein>
<dbReference type="Gene3D" id="3.30.300.210">
    <property type="entry name" value="Nutrient germinant receptor protein C, domain 3"/>
    <property type="match status" value="1"/>
</dbReference>
<dbReference type="Pfam" id="PF05504">
    <property type="entry name" value="Spore_GerAC"/>
    <property type="match status" value="1"/>
</dbReference>
<dbReference type="NCBIfam" id="TIGR02887">
    <property type="entry name" value="spore_ger_x_C"/>
    <property type="match status" value="1"/>
</dbReference>
<accession>A0A0P8W800</accession>
<gene>
    <name evidence="11" type="primary">gerBC_4</name>
    <name evidence="11" type="ORF">OXPF_18880</name>
</gene>
<evidence type="ECO:0000256" key="4">
    <source>
        <dbReference type="ARBA" id="ARBA00022729"/>
    </source>
</evidence>
<comment type="similarity">
    <text evidence="2">Belongs to the GerABKC lipoprotein family.</text>
</comment>
<comment type="caution">
    <text evidence="11">The sequence shown here is derived from an EMBL/GenBank/DDBJ whole genome shotgun (WGS) entry which is preliminary data.</text>
</comment>
<evidence type="ECO:0000256" key="8">
    <source>
        <dbReference type="SAM" id="SignalP"/>
    </source>
</evidence>
<keyword evidence="4 8" id="KW-0732">Signal</keyword>
<dbReference type="InterPro" id="IPR038501">
    <property type="entry name" value="Spore_GerAC_C_sf"/>
</dbReference>
<dbReference type="Proteomes" id="UP000050326">
    <property type="component" value="Unassembled WGS sequence"/>
</dbReference>
<dbReference type="AlphaFoldDB" id="A0A0P8W800"/>
<dbReference type="OrthoDB" id="9816067at2"/>
<keyword evidence="12" id="KW-1185">Reference proteome</keyword>
<dbReference type="GO" id="GO:0016020">
    <property type="term" value="C:membrane"/>
    <property type="evidence" value="ECO:0007669"/>
    <property type="project" value="UniProtKB-SubCell"/>
</dbReference>
<evidence type="ECO:0000313" key="12">
    <source>
        <dbReference type="Proteomes" id="UP000050326"/>
    </source>
</evidence>
<feature type="domain" description="Spore germination protein N-terminal" evidence="10">
    <location>
        <begin position="22"/>
        <end position="200"/>
    </location>
</feature>
<dbReference type="InterPro" id="IPR046953">
    <property type="entry name" value="Spore_GerAC-like_C"/>
</dbReference>
<evidence type="ECO:0000256" key="7">
    <source>
        <dbReference type="ARBA" id="ARBA00023288"/>
    </source>
</evidence>
<feature type="domain" description="Spore germination GerAC-like C-terminal" evidence="9">
    <location>
        <begin position="241"/>
        <end position="406"/>
    </location>
</feature>
<reference evidence="11 12" key="1">
    <citation type="submission" date="2015-09" db="EMBL/GenBank/DDBJ databases">
        <title>Genome sequence of Oxobacter pfennigii DSM 3222.</title>
        <authorList>
            <person name="Poehlein A."/>
            <person name="Bengelsdorf F.R."/>
            <person name="Schiel-Bengelsdorf B."/>
            <person name="Duerre P."/>
            <person name="Daniel R."/>
        </authorList>
    </citation>
    <scope>NUCLEOTIDE SEQUENCE [LARGE SCALE GENOMIC DNA]</scope>
    <source>
        <strain evidence="11 12">DSM 3222</strain>
    </source>
</reference>
<evidence type="ECO:0000259" key="10">
    <source>
        <dbReference type="Pfam" id="PF25198"/>
    </source>
</evidence>
<dbReference type="PROSITE" id="PS51257">
    <property type="entry name" value="PROKAR_LIPOPROTEIN"/>
    <property type="match status" value="1"/>
</dbReference>
<keyword evidence="6" id="KW-0564">Palmitate</keyword>
<keyword evidence="5" id="KW-0472">Membrane</keyword>
<sequence>MRKLILAFLCLINMFTLVSCSDAKEIDEWAYVYSIGIDKGVADKYRYTFQLPILGGETGQSSQGGFQAQAQDAFTVISVDAPTLYAATNMVNSSLAKTVSYTHAKYIMVSEELARHGVESFINGMIRSRQIRRSMNIIVVKGSAREFVKILTPVTGMGLSKLMEKMIDQEHETGLFDSVTYNEFVNNMKSSYRQSDAALAAINDFSHFNEAELNKENNKSEGDYQPGQTPRSGGNKFEFLGSALFNGDKMIGELNGDETRAMLMMRGDFSRGSITIPDPLEPDRRISVETHPHKGPAVNIYFDGDKPVIDVKVYLEGDLLNVQSEKEYESEELNPLLEQTLEELIKKDLDKTIDKCKALNCDVFGFGEKAVTQFLTIQEWEKYNWISRFKECKVTTGVNFIIRRTGTMTKTNPVKTSNGGEK</sequence>
<dbReference type="PANTHER" id="PTHR35789:SF1">
    <property type="entry name" value="SPORE GERMINATION PROTEIN B3"/>
    <property type="match status" value="1"/>
</dbReference>
<dbReference type="Pfam" id="PF25198">
    <property type="entry name" value="Spore_GerAC_N"/>
    <property type="match status" value="1"/>
</dbReference>
<keyword evidence="3" id="KW-0309">Germination</keyword>
<organism evidence="11 12">
    <name type="scientific">Oxobacter pfennigii</name>
    <dbReference type="NCBI Taxonomy" id="36849"/>
    <lineage>
        <taxon>Bacteria</taxon>
        <taxon>Bacillati</taxon>
        <taxon>Bacillota</taxon>
        <taxon>Clostridia</taxon>
        <taxon>Eubacteriales</taxon>
        <taxon>Clostridiaceae</taxon>
        <taxon>Oxobacter</taxon>
    </lineage>
</organism>